<proteinExistence type="predicted"/>
<organism evidence="1 2">
    <name type="scientific">Actinomycetospora chlora</name>
    <dbReference type="NCBI Taxonomy" id="663608"/>
    <lineage>
        <taxon>Bacteria</taxon>
        <taxon>Bacillati</taxon>
        <taxon>Actinomycetota</taxon>
        <taxon>Actinomycetes</taxon>
        <taxon>Pseudonocardiales</taxon>
        <taxon>Pseudonocardiaceae</taxon>
        <taxon>Actinomycetospora</taxon>
    </lineage>
</organism>
<keyword evidence="2" id="KW-1185">Reference proteome</keyword>
<dbReference type="RefSeq" id="WP_345422477.1">
    <property type="nucleotide sequence ID" value="NZ_BAABHO010000056.1"/>
</dbReference>
<evidence type="ECO:0000313" key="1">
    <source>
        <dbReference type="EMBL" id="GAA4807049.1"/>
    </source>
</evidence>
<gene>
    <name evidence="1" type="ORF">GCM10023200_50840</name>
</gene>
<sequence>MTESAAGPADVPDAEVEALLARVGDRGFGTVPGRTPALLHEAYDRAQGVPRARLAVALARAWAYGGDPGRAAGFAAEALAAAEERPDPALLATALDAQLLVHWGPDDLAARRRITARLEDTVAHLTDVEARMSAHLWRLTVAWEDLDATAARRQVRALDLLAAESGADRARFFAAARRGALALVTGDLPTARSARREAVAAGEAAGEADTAAVDHELAAGIARQEGDLAALAREAAAFVEFGLAEGIGSIAAEGAAMWAEVGEHDRARHLLDELAGADLAGVPRDVDWLLVITSLASVAVAVGDRDVVAAAVERLGPYAGRGVVNAGVAFVGVVDDVLASAHRALGNDVAAESAADAAAAAYRRLGARWWLRGLGPAVPDPRTTPVPAPVRRHLWPGPDRVWWVGREGSLGALREARGLHHLRVLLARPGQGVPALELADAAAGHPGRGVAEGDLGPTLDRRALAAYRARLAEIDAERDEAAARADAGRVGRLDDEREAVLAEVRAATGLGGRPRRAGGAAERARVAVRKAIAGAVERVAAVDPATGRYLTDTVTTGAVCRYDPDPDRPGVWVLDDPTAR</sequence>
<comment type="caution">
    <text evidence="1">The sequence shown here is derived from an EMBL/GenBank/DDBJ whole genome shotgun (WGS) entry which is preliminary data.</text>
</comment>
<evidence type="ECO:0000313" key="2">
    <source>
        <dbReference type="Proteomes" id="UP001500928"/>
    </source>
</evidence>
<accession>A0ABP9CAT2</accession>
<name>A0ABP9CAT2_9PSEU</name>
<dbReference type="EMBL" id="BAABHO010000056">
    <property type="protein sequence ID" value="GAA4807049.1"/>
    <property type="molecule type" value="Genomic_DNA"/>
</dbReference>
<protein>
    <submittedName>
        <fullName evidence="1">Uncharacterized protein</fullName>
    </submittedName>
</protein>
<reference evidence="2" key="1">
    <citation type="journal article" date="2019" name="Int. J. Syst. Evol. Microbiol.">
        <title>The Global Catalogue of Microorganisms (GCM) 10K type strain sequencing project: providing services to taxonomists for standard genome sequencing and annotation.</title>
        <authorList>
            <consortium name="The Broad Institute Genomics Platform"/>
            <consortium name="The Broad Institute Genome Sequencing Center for Infectious Disease"/>
            <person name="Wu L."/>
            <person name="Ma J."/>
        </authorList>
    </citation>
    <scope>NUCLEOTIDE SEQUENCE [LARGE SCALE GENOMIC DNA]</scope>
    <source>
        <strain evidence="2">JCM 17979</strain>
    </source>
</reference>
<dbReference type="Proteomes" id="UP001500928">
    <property type="component" value="Unassembled WGS sequence"/>
</dbReference>